<dbReference type="Gene3D" id="4.10.60.10">
    <property type="entry name" value="Zinc finger, CCHC-type"/>
    <property type="match status" value="1"/>
</dbReference>
<feature type="compositionally biased region" description="Basic and acidic residues" evidence="1">
    <location>
        <begin position="196"/>
        <end position="209"/>
    </location>
</feature>
<accession>A0A370TRQ6</accession>
<dbReference type="STRING" id="2656787.A0A370TRQ6"/>
<feature type="compositionally biased region" description="Polar residues" evidence="1">
    <location>
        <begin position="9"/>
        <end position="18"/>
    </location>
</feature>
<dbReference type="OrthoDB" id="427960at2759"/>
<evidence type="ECO:0000313" key="3">
    <source>
        <dbReference type="Proteomes" id="UP000254866"/>
    </source>
</evidence>
<keyword evidence="3" id="KW-1185">Reference proteome</keyword>
<feature type="region of interest" description="Disordered" evidence="1">
    <location>
        <begin position="292"/>
        <end position="318"/>
    </location>
</feature>
<feature type="compositionally biased region" description="Basic and acidic residues" evidence="1">
    <location>
        <begin position="262"/>
        <end position="273"/>
    </location>
</feature>
<reference evidence="2 3" key="1">
    <citation type="journal article" date="2018" name="IMA Fungus">
        <title>IMA Genome-F 9: Draft genome sequence of Annulohypoxylon stygium, Aspergillus mulundensis, Berkeleyomyces basicola (syn. Thielaviopsis basicola), Ceratocystis smalleyi, two Cercospora beticola strains, Coleophoma cylindrospora, Fusarium fracticaudum, Phialophora cf. hyalina, and Morchella septimelata.</title>
        <authorList>
            <person name="Wingfield B.D."/>
            <person name="Bills G.F."/>
            <person name="Dong Y."/>
            <person name="Huang W."/>
            <person name="Nel W.J."/>
            <person name="Swalarsk-Parry B.S."/>
            <person name="Vaghefi N."/>
            <person name="Wilken P.M."/>
            <person name="An Z."/>
            <person name="de Beer Z.W."/>
            <person name="De Vos L."/>
            <person name="Chen L."/>
            <person name="Duong T.A."/>
            <person name="Gao Y."/>
            <person name="Hammerbacher A."/>
            <person name="Kikkert J.R."/>
            <person name="Li Y."/>
            <person name="Li H."/>
            <person name="Li K."/>
            <person name="Li Q."/>
            <person name="Liu X."/>
            <person name="Ma X."/>
            <person name="Naidoo K."/>
            <person name="Pethybridge S.J."/>
            <person name="Sun J."/>
            <person name="Steenkamp E.T."/>
            <person name="van der Nest M.A."/>
            <person name="van Wyk S."/>
            <person name="Wingfield M.J."/>
            <person name="Xiong C."/>
            <person name="Yue Q."/>
            <person name="Zhang X."/>
        </authorList>
    </citation>
    <scope>NUCLEOTIDE SEQUENCE [LARGE SCALE GENOMIC DNA]</scope>
    <source>
        <strain evidence="2 3">BP 5553</strain>
    </source>
</reference>
<feature type="region of interest" description="Disordered" evidence="1">
    <location>
        <begin position="1"/>
        <end position="62"/>
    </location>
</feature>
<feature type="region of interest" description="Disordered" evidence="1">
    <location>
        <begin position="133"/>
        <end position="273"/>
    </location>
</feature>
<proteinExistence type="predicted"/>
<organism evidence="2 3">
    <name type="scientific">Venustampulla echinocandica</name>
    <dbReference type="NCBI Taxonomy" id="2656787"/>
    <lineage>
        <taxon>Eukaryota</taxon>
        <taxon>Fungi</taxon>
        <taxon>Dikarya</taxon>
        <taxon>Ascomycota</taxon>
        <taxon>Pezizomycotina</taxon>
        <taxon>Leotiomycetes</taxon>
        <taxon>Helotiales</taxon>
        <taxon>Pleuroascaceae</taxon>
        <taxon>Venustampulla</taxon>
    </lineage>
</organism>
<name>A0A370TRQ6_9HELO</name>
<feature type="compositionally biased region" description="Low complexity" evidence="1">
    <location>
        <begin position="163"/>
        <end position="173"/>
    </location>
</feature>
<evidence type="ECO:0000256" key="1">
    <source>
        <dbReference type="SAM" id="MobiDB-lite"/>
    </source>
</evidence>
<evidence type="ECO:0000313" key="2">
    <source>
        <dbReference type="EMBL" id="RDL38184.1"/>
    </source>
</evidence>
<dbReference type="Proteomes" id="UP000254866">
    <property type="component" value="Unassembled WGS sequence"/>
</dbReference>
<feature type="compositionally biased region" description="Acidic residues" evidence="1">
    <location>
        <begin position="174"/>
        <end position="191"/>
    </location>
</feature>
<feature type="compositionally biased region" description="Low complexity" evidence="1">
    <location>
        <begin position="27"/>
        <end position="40"/>
    </location>
</feature>
<sequence>MAGPGTPGSGQKSMSSRLLTMKFMQRAAASSPASPSVSTPEEPPNKRRKKDIDSSPPSFNVDALADQRAIQKAMAEEEAKRQVALDKQAAEAGDTKWILSFKDENHSPSSTLALRVVQTGYANLDRMAPLEIRSVEHEPGDKPVAVGRRSFGNFNRRLEKQLDPSIESSSGSQSDEEDEGESSNDDSEDPTNDLIKGSRKEAAQRVRKELKAKKKAEKDRLRGLSKERKKKDVNLNRDIDVRGLTSLSGSKGGTPTGKGPCHHCDGPHMKRDCPELARKEEGPCFACGGPHFKASCPQNKRQHPGGDEGPPRKFSRTR</sequence>
<dbReference type="EMBL" id="NPIC01000003">
    <property type="protein sequence ID" value="RDL38184.1"/>
    <property type="molecule type" value="Genomic_DNA"/>
</dbReference>
<dbReference type="GeneID" id="43598466"/>
<dbReference type="AlphaFoldDB" id="A0A370TRQ6"/>
<gene>
    <name evidence="2" type="ORF">BP5553_05617</name>
</gene>
<dbReference type="Pfam" id="PF10175">
    <property type="entry name" value="MPP6"/>
    <property type="match status" value="1"/>
</dbReference>
<dbReference type="RefSeq" id="XP_031870840.1">
    <property type="nucleotide sequence ID" value="XM_032014240.1"/>
</dbReference>
<feature type="compositionally biased region" description="Basic and acidic residues" evidence="1">
    <location>
        <begin position="216"/>
        <end position="241"/>
    </location>
</feature>
<comment type="caution">
    <text evidence="2">The sequence shown here is derived from an EMBL/GenBank/DDBJ whole genome shotgun (WGS) entry which is preliminary data.</text>
</comment>
<protein>
    <submittedName>
        <fullName evidence="2">Uncharacterized protein</fullName>
    </submittedName>
</protein>